<reference evidence="1 2" key="1">
    <citation type="submission" date="2016-03" db="EMBL/GenBank/DDBJ databases">
        <title>EvidentialGene: Evidence-directed Construction of Genes on Genomes.</title>
        <authorList>
            <person name="Gilbert D.G."/>
            <person name="Choi J.-H."/>
            <person name="Mockaitis K."/>
            <person name="Colbourne J."/>
            <person name="Pfrender M."/>
        </authorList>
    </citation>
    <scope>NUCLEOTIDE SEQUENCE [LARGE SCALE GENOMIC DNA]</scope>
    <source>
        <strain evidence="1 2">Xinb3</strain>
        <tissue evidence="1">Complete organism</tissue>
    </source>
</reference>
<gene>
    <name evidence="1" type="ORF">APZ42_023210</name>
</gene>
<dbReference type="Proteomes" id="UP000076858">
    <property type="component" value="Unassembled WGS sequence"/>
</dbReference>
<organism evidence="1 2">
    <name type="scientific">Daphnia magna</name>
    <dbReference type="NCBI Taxonomy" id="35525"/>
    <lineage>
        <taxon>Eukaryota</taxon>
        <taxon>Metazoa</taxon>
        <taxon>Ecdysozoa</taxon>
        <taxon>Arthropoda</taxon>
        <taxon>Crustacea</taxon>
        <taxon>Branchiopoda</taxon>
        <taxon>Diplostraca</taxon>
        <taxon>Cladocera</taxon>
        <taxon>Anomopoda</taxon>
        <taxon>Daphniidae</taxon>
        <taxon>Daphnia</taxon>
    </lineage>
</organism>
<comment type="caution">
    <text evidence="1">The sequence shown here is derived from an EMBL/GenBank/DDBJ whole genome shotgun (WGS) entry which is preliminary data.</text>
</comment>
<protein>
    <submittedName>
        <fullName evidence="1">Uncharacterized protein</fullName>
    </submittedName>
</protein>
<sequence>MTTQLAPLSIQTFDSTPILETHVHIFERSYHRKRYEVVVATVSPVVDVCGDPAEGWSPYRFFPAHIVMAVAHRDSSNGLV</sequence>
<dbReference type="AlphaFoldDB" id="A0A164V4S8"/>
<keyword evidence="2" id="KW-1185">Reference proteome</keyword>
<evidence type="ECO:0000313" key="2">
    <source>
        <dbReference type="Proteomes" id="UP000076858"/>
    </source>
</evidence>
<evidence type="ECO:0000313" key="1">
    <source>
        <dbReference type="EMBL" id="KZS11968.1"/>
    </source>
</evidence>
<name>A0A164V4S8_9CRUS</name>
<accession>A0A164V4S8</accession>
<dbReference type="EMBL" id="LRGB01001422">
    <property type="protein sequence ID" value="KZS11968.1"/>
    <property type="molecule type" value="Genomic_DNA"/>
</dbReference>
<proteinExistence type="predicted"/>